<protein>
    <recommendedName>
        <fullName evidence="11">G-protein coupled receptors family 1 profile domain-containing protein</fullName>
    </recommendedName>
</protein>
<dbReference type="InterPro" id="IPR017452">
    <property type="entry name" value="GPCR_Rhodpsn_7TM"/>
</dbReference>
<evidence type="ECO:0000259" key="11">
    <source>
        <dbReference type="PROSITE" id="PS50262"/>
    </source>
</evidence>
<evidence type="ECO:0000256" key="5">
    <source>
        <dbReference type="ARBA" id="ARBA00023040"/>
    </source>
</evidence>
<comment type="similarity">
    <text evidence="9">Belongs to the G-protein coupled receptor 1 family.</text>
</comment>
<dbReference type="PROSITE" id="PS50262">
    <property type="entry name" value="G_PROTEIN_RECEP_F1_2"/>
    <property type="match status" value="1"/>
</dbReference>
<keyword evidence="13" id="KW-1185">Reference proteome</keyword>
<dbReference type="Pfam" id="PF00001">
    <property type="entry name" value="7tm_1"/>
    <property type="match status" value="1"/>
</dbReference>
<evidence type="ECO:0000313" key="13">
    <source>
        <dbReference type="Proteomes" id="UP000192578"/>
    </source>
</evidence>
<name>A0A1W0WBF2_HYPEX</name>
<keyword evidence="8 9" id="KW-0807">Transducer</keyword>
<reference evidence="13" key="1">
    <citation type="submission" date="2017-01" db="EMBL/GenBank/DDBJ databases">
        <title>Comparative genomics of anhydrobiosis in the tardigrade Hypsibius dujardini.</title>
        <authorList>
            <person name="Yoshida Y."/>
            <person name="Koutsovoulos G."/>
            <person name="Laetsch D."/>
            <person name="Stevens L."/>
            <person name="Kumar S."/>
            <person name="Horikawa D."/>
            <person name="Ishino K."/>
            <person name="Komine S."/>
            <person name="Tomita M."/>
            <person name="Blaxter M."/>
            <person name="Arakawa K."/>
        </authorList>
    </citation>
    <scope>NUCLEOTIDE SEQUENCE [LARGE SCALE GENOMIC DNA]</scope>
    <source>
        <strain evidence="13">Z151</strain>
    </source>
</reference>
<keyword evidence="4 10" id="KW-1133">Transmembrane helix</keyword>
<evidence type="ECO:0000256" key="4">
    <source>
        <dbReference type="ARBA" id="ARBA00022989"/>
    </source>
</evidence>
<comment type="caution">
    <text evidence="12">The sequence shown here is derived from an EMBL/GenBank/DDBJ whole genome shotgun (WGS) entry which is preliminary data.</text>
</comment>
<accession>A0A1W0WBF2</accession>
<keyword evidence="7 9" id="KW-0675">Receptor</keyword>
<feature type="transmembrane region" description="Helical" evidence="10">
    <location>
        <begin position="252"/>
        <end position="271"/>
    </location>
</feature>
<evidence type="ECO:0000256" key="2">
    <source>
        <dbReference type="ARBA" id="ARBA00022475"/>
    </source>
</evidence>
<dbReference type="PRINTS" id="PR00237">
    <property type="entry name" value="GPCRRHODOPSN"/>
</dbReference>
<feature type="transmembrane region" description="Helical" evidence="10">
    <location>
        <begin position="165"/>
        <end position="189"/>
    </location>
</feature>
<dbReference type="Proteomes" id="UP000192578">
    <property type="component" value="Unassembled WGS sequence"/>
</dbReference>
<evidence type="ECO:0000256" key="8">
    <source>
        <dbReference type="ARBA" id="ARBA00023224"/>
    </source>
</evidence>
<evidence type="ECO:0000256" key="9">
    <source>
        <dbReference type="RuleBase" id="RU000688"/>
    </source>
</evidence>
<evidence type="ECO:0000256" key="10">
    <source>
        <dbReference type="SAM" id="Phobius"/>
    </source>
</evidence>
<dbReference type="GO" id="GO:0005886">
    <property type="term" value="C:plasma membrane"/>
    <property type="evidence" value="ECO:0007669"/>
    <property type="project" value="UniProtKB-SubCell"/>
</dbReference>
<dbReference type="AlphaFoldDB" id="A0A1W0WBF2"/>
<sequence>MSLNGVPLILSGVIVCSQLFDLVIFHFWRQKEPYILFHVALAYTSLLVGVDGAVTPLVRMLPWKEPVVSFIFINIFFRGYEFFHTLALMTLLFISVDRWVSVEFAVEYRARISTSTVRLFIALTWILTATLTLPGIILYWPNLEAACDKVVRDTDHSAGRPVWKIFTGPVILCLLLLSQTRIFIIAVNAKLRQLVAKARSPTATGPSPQVIVRIVWSSLRASMIILLFAVLSEAPYLLRVERWVTSPTVVRMVFMLPAVQHMYSPLVYLLFFPPFRDVLRRGCQRLFGGNRRSQHAATAPHKQGPGNVVSIGMVDLTADGRRGTLNGGVYTVSMIAQPSNNMP</sequence>
<evidence type="ECO:0000256" key="7">
    <source>
        <dbReference type="ARBA" id="ARBA00023170"/>
    </source>
</evidence>
<evidence type="ECO:0000313" key="12">
    <source>
        <dbReference type="EMBL" id="OQV12534.1"/>
    </source>
</evidence>
<feature type="transmembrane region" description="Helical" evidence="10">
    <location>
        <begin position="70"/>
        <end position="96"/>
    </location>
</feature>
<feature type="transmembrane region" description="Helical" evidence="10">
    <location>
        <begin position="6"/>
        <end position="28"/>
    </location>
</feature>
<dbReference type="Gene3D" id="1.20.1070.10">
    <property type="entry name" value="Rhodopsin 7-helix transmembrane proteins"/>
    <property type="match status" value="1"/>
</dbReference>
<dbReference type="GO" id="GO:0004930">
    <property type="term" value="F:G protein-coupled receptor activity"/>
    <property type="evidence" value="ECO:0007669"/>
    <property type="project" value="UniProtKB-KW"/>
</dbReference>
<gene>
    <name evidence="12" type="ORF">BV898_13178</name>
</gene>
<feature type="transmembrane region" description="Helical" evidence="10">
    <location>
        <begin position="210"/>
        <end position="232"/>
    </location>
</feature>
<feature type="transmembrane region" description="Helical" evidence="10">
    <location>
        <begin position="35"/>
        <end position="58"/>
    </location>
</feature>
<comment type="subcellular location">
    <subcellularLocation>
        <location evidence="1">Cell membrane</location>
        <topology evidence="1">Multi-pass membrane protein</topology>
    </subcellularLocation>
</comment>
<keyword evidence="5 9" id="KW-0297">G-protein coupled receptor</keyword>
<keyword evidence="3 9" id="KW-0812">Transmembrane</keyword>
<organism evidence="12 13">
    <name type="scientific">Hypsibius exemplaris</name>
    <name type="common">Freshwater tardigrade</name>
    <dbReference type="NCBI Taxonomy" id="2072580"/>
    <lineage>
        <taxon>Eukaryota</taxon>
        <taxon>Metazoa</taxon>
        <taxon>Ecdysozoa</taxon>
        <taxon>Tardigrada</taxon>
        <taxon>Eutardigrada</taxon>
        <taxon>Parachela</taxon>
        <taxon>Hypsibioidea</taxon>
        <taxon>Hypsibiidae</taxon>
        <taxon>Hypsibius</taxon>
    </lineage>
</organism>
<feature type="transmembrane region" description="Helical" evidence="10">
    <location>
        <begin position="117"/>
        <end position="140"/>
    </location>
</feature>
<dbReference type="InterPro" id="IPR000276">
    <property type="entry name" value="GPCR_Rhodpsn"/>
</dbReference>
<dbReference type="PROSITE" id="PS00237">
    <property type="entry name" value="G_PROTEIN_RECEP_F1_1"/>
    <property type="match status" value="1"/>
</dbReference>
<dbReference type="InterPro" id="IPR050569">
    <property type="entry name" value="TAAR"/>
</dbReference>
<keyword evidence="6 10" id="KW-0472">Membrane</keyword>
<dbReference type="PANTHER" id="PTHR24249:SF372">
    <property type="entry name" value="G-PROTEIN COUPLED RECEPTORS FAMILY 1 PROFILE DOMAIN-CONTAINING PROTEIN"/>
    <property type="match status" value="1"/>
</dbReference>
<proteinExistence type="inferred from homology"/>
<evidence type="ECO:0000256" key="1">
    <source>
        <dbReference type="ARBA" id="ARBA00004651"/>
    </source>
</evidence>
<dbReference type="EMBL" id="MTYJ01000142">
    <property type="protein sequence ID" value="OQV12534.1"/>
    <property type="molecule type" value="Genomic_DNA"/>
</dbReference>
<dbReference type="SUPFAM" id="SSF81321">
    <property type="entry name" value="Family A G protein-coupled receptor-like"/>
    <property type="match status" value="1"/>
</dbReference>
<dbReference type="CDD" id="cd00637">
    <property type="entry name" value="7tm_classA_rhodopsin-like"/>
    <property type="match status" value="1"/>
</dbReference>
<feature type="domain" description="G-protein coupled receptors family 1 profile" evidence="11">
    <location>
        <begin position="17"/>
        <end position="268"/>
    </location>
</feature>
<keyword evidence="2" id="KW-1003">Cell membrane</keyword>
<evidence type="ECO:0000256" key="6">
    <source>
        <dbReference type="ARBA" id="ARBA00023136"/>
    </source>
</evidence>
<dbReference type="PANTHER" id="PTHR24249">
    <property type="entry name" value="HISTAMINE RECEPTOR-RELATED G-PROTEIN COUPLED RECEPTOR"/>
    <property type="match status" value="1"/>
</dbReference>
<evidence type="ECO:0000256" key="3">
    <source>
        <dbReference type="ARBA" id="ARBA00022692"/>
    </source>
</evidence>